<accession>H5SD06</accession>
<sequence length="150" mass="17737">MRRQQFDPLQVQLRQDNGRWLLVVGNEVLKSFAHRDTDAMFALNVIRFYRLTERWTLGEGDAAIEFWFSFGQPPRGRIPGQQTIPISPDKLHVRPIGQDYWVTDGAYRYFRFRRLQDAEQAVHIIRQFRFTQVGVIGRPQPIMIYFLADP</sequence>
<evidence type="ECO:0000313" key="1">
    <source>
        <dbReference type="EMBL" id="BAL54042.1"/>
    </source>
</evidence>
<protein>
    <submittedName>
        <fullName evidence="1">Uncharacterized protein</fullName>
    </submittedName>
</protein>
<gene>
    <name evidence="1" type="ORF">HGMM_F12C05C25</name>
</gene>
<reference evidence="1" key="2">
    <citation type="journal article" date="2012" name="PLoS ONE">
        <title>A Deeply Branching Thermophilic Bacterium with an Ancient Acetyl-CoA Pathway Dominates a Subsurface Ecosystem.</title>
        <authorList>
            <person name="Takami H."/>
            <person name="Noguchi H."/>
            <person name="Takaki Y."/>
            <person name="Uchiyama I."/>
            <person name="Toyoda A."/>
            <person name="Nishi S."/>
            <person name="Chee G.-J."/>
            <person name="Arai W."/>
            <person name="Nunoura T."/>
            <person name="Itoh T."/>
            <person name="Hattori M."/>
            <person name="Takai K."/>
        </authorList>
    </citation>
    <scope>NUCLEOTIDE SEQUENCE</scope>
</reference>
<proteinExistence type="predicted"/>
<name>H5SD06_9BACT</name>
<organism evidence="1">
    <name type="scientific">uncultured Planctomycetota bacterium</name>
    <dbReference type="NCBI Taxonomy" id="120965"/>
    <lineage>
        <taxon>Bacteria</taxon>
        <taxon>Pseudomonadati</taxon>
        <taxon>Planctomycetota</taxon>
        <taxon>environmental samples</taxon>
    </lineage>
</organism>
<dbReference type="EMBL" id="AP011676">
    <property type="protein sequence ID" value="BAL54042.1"/>
    <property type="molecule type" value="Genomic_DNA"/>
</dbReference>
<reference evidence="1" key="1">
    <citation type="journal article" date="2005" name="Environ. Microbiol.">
        <title>Genetic and functional properties of uncultivated thermophilic crenarchaeotes from a subsurface gold mine as revealed by analysis of genome fragments.</title>
        <authorList>
            <person name="Nunoura T."/>
            <person name="Hirayama H."/>
            <person name="Takami H."/>
            <person name="Oida H."/>
            <person name="Nishi S."/>
            <person name="Shimamura S."/>
            <person name="Suzuki Y."/>
            <person name="Inagaki F."/>
            <person name="Takai K."/>
            <person name="Nealson K.H."/>
            <person name="Horikoshi K."/>
        </authorList>
    </citation>
    <scope>NUCLEOTIDE SEQUENCE</scope>
</reference>
<dbReference type="AlphaFoldDB" id="H5SD06"/>